<protein>
    <submittedName>
        <fullName evidence="2">Uncharacterized protein</fullName>
    </submittedName>
</protein>
<dbReference type="AlphaFoldDB" id="A0A1F6MD47"/>
<feature type="compositionally biased region" description="Basic and acidic residues" evidence="1">
    <location>
        <begin position="83"/>
        <end position="100"/>
    </location>
</feature>
<dbReference type="Proteomes" id="UP000177953">
    <property type="component" value="Unassembled WGS sequence"/>
</dbReference>
<evidence type="ECO:0000313" key="2">
    <source>
        <dbReference type="EMBL" id="OGH69423.1"/>
    </source>
</evidence>
<sequence length="146" mass="16925">MKRNQLNKVISLIARTGDKALVMDRETDEVLVMMSLDKYEELLDEAEPLEILEDDEDDIFEESDDTPHVENNFPWEQVWEKETSKEIEDVKEDPKLEKESPVPVPDTTLEFTADWAAEGKRPVTPEESLADVPAEDEDRFYLEPVE</sequence>
<name>A0A1F6MD47_9BACT</name>
<evidence type="ECO:0000313" key="3">
    <source>
        <dbReference type="Proteomes" id="UP000177953"/>
    </source>
</evidence>
<feature type="region of interest" description="Disordered" evidence="1">
    <location>
        <begin position="83"/>
        <end position="146"/>
    </location>
</feature>
<comment type="caution">
    <text evidence="2">The sequence shown here is derived from an EMBL/GenBank/DDBJ whole genome shotgun (WGS) entry which is preliminary data.</text>
</comment>
<evidence type="ECO:0000256" key="1">
    <source>
        <dbReference type="SAM" id="MobiDB-lite"/>
    </source>
</evidence>
<gene>
    <name evidence="2" type="ORF">A2754_01565</name>
</gene>
<accession>A0A1F6MD47</accession>
<organism evidence="2 3">
    <name type="scientific">Candidatus Magasanikbacteria bacterium RIFCSPHIGHO2_01_FULL_47_8</name>
    <dbReference type="NCBI Taxonomy" id="1798673"/>
    <lineage>
        <taxon>Bacteria</taxon>
        <taxon>Candidatus Magasanikiibacteriota</taxon>
    </lineage>
</organism>
<reference evidence="2 3" key="1">
    <citation type="journal article" date="2016" name="Nat. Commun.">
        <title>Thousands of microbial genomes shed light on interconnected biogeochemical processes in an aquifer system.</title>
        <authorList>
            <person name="Anantharaman K."/>
            <person name="Brown C.T."/>
            <person name="Hug L.A."/>
            <person name="Sharon I."/>
            <person name="Castelle C.J."/>
            <person name="Probst A.J."/>
            <person name="Thomas B.C."/>
            <person name="Singh A."/>
            <person name="Wilkins M.J."/>
            <person name="Karaoz U."/>
            <person name="Brodie E.L."/>
            <person name="Williams K.H."/>
            <person name="Hubbard S.S."/>
            <person name="Banfield J.F."/>
        </authorList>
    </citation>
    <scope>NUCLEOTIDE SEQUENCE [LARGE SCALE GENOMIC DNA]</scope>
</reference>
<dbReference type="EMBL" id="MFPU01000043">
    <property type="protein sequence ID" value="OGH69423.1"/>
    <property type="molecule type" value="Genomic_DNA"/>
</dbReference>
<proteinExistence type="predicted"/>